<gene>
    <name evidence="2" type="ORF">H6X83_01850</name>
</gene>
<keyword evidence="3" id="KW-1185">Reference proteome</keyword>
<evidence type="ECO:0000313" key="2">
    <source>
        <dbReference type="EMBL" id="QNO18423.1"/>
    </source>
</evidence>
<dbReference type="PANTHER" id="PTHR30007">
    <property type="entry name" value="PHP DOMAIN PROTEIN"/>
    <property type="match status" value="1"/>
</dbReference>
<name>A0A7G9WIB1_9FIRM</name>
<feature type="domain" description="Insertion element IS402-like" evidence="1">
    <location>
        <begin position="18"/>
        <end position="86"/>
    </location>
</feature>
<dbReference type="NCBIfam" id="NF033580">
    <property type="entry name" value="transpos_IS5_3"/>
    <property type="match status" value="1"/>
</dbReference>
<protein>
    <submittedName>
        <fullName evidence="2">IS5 family transposase</fullName>
    </submittedName>
</protein>
<evidence type="ECO:0000313" key="3">
    <source>
        <dbReference type="Proteomes" id="UP000516046"/>
    </source>
</evidence>
<dbReference type="InterPro" id="IPR009057">
    <property type="entry name" value="Homeodomain-like_sf"/>
</dbReference>
<organism evidence="2 3">
    <name type="scientific">Caproicibacterium amylolyticum</name>
    <dbReference type="NCBI Taxonomy" id="2766537"/>
    <lineage>
        <taxon>Bacteria</taxon>
        <taxon>Bacillati</taxon>
        <taxon>Bacillota</taxon>
        <taxon>Clostridia</taxon>
        <taxon>Eubacteriales</taxon>
        <taxon>Oscillospiraceae</taxon>
        <taxon>Caproicibacterium</taxon>
    </lineage>
</organism>
<dbReference type="InterPro" id="IPR002514">
    <property type="entry name" value="Transposase_8"/>
</dbReference>
<dbReference type="Gene3D" id="1.10.10.60">
    <property type="entry name" value="Homeodomain-like"/>
    <property type="match status" value="1"/>
</dbReference>
<proteinExistence type="predicted"/>
<dbReference type="GO" id="GO:0003677">
    <property type="term" value="F:DNA binding"/>
    <property type="evidence" value="ECO:0007669"/>
    <property type="project" value="InterPro"/>
</dbReference>
<dbReference type="KEGG" id="caml:H6X83_01850"/>
<dbReference type="GO" id="GO:0004803">
    <property type="term" value="F:transposase activity"/>
    <property type="evidence" value="ECO:0007669"/>
    <property type="project" value="InterPro"/>
</dbReference>
<accession>A0A7G9WIB1</accession>
<evidence type="ECO:0000259" key="1">
    <source>
        <dbReference type="Pfam" id="PF13340"/>
    </source>
</evidence>
<dbReference type="SUPFAM" id="SSF46689">
    <property type="entry name" value="Homeodomain-like"/>
    <property type="match status" value="1"/>
</dbReference>
<dbReference type="Pfam" id="PF01527">
    <property type="entry name" value="HTH_Tnp_1"/>
    <property type="match status" value="1"/>
</dbReference>
<sequence length="301" mass="35765">MHKKWDCYKLEHMRRYELTNEGWNRIKDLLPPERTGKKGRPRKSNRIMLNGMLWMARSGCQWRELPEHYGKWQGVYTRFRKWRKKGDKPKAVGRSRGGLNTKIHTIVDGLGNPIYFHLSAGNINDSTVAVDVLSHVDISKSNVLGDKAYGTNEILDYIQRQDSEYTIPPKANTVNPWRCDWSLYKERHLVECFFQKLKWFRRVATRYDKLDSSFLAFVYEEFKMRAVRMSYCSERTVTQIAESLGISSNMLYRWRKRYTPDGDKAEMVQQQDEMRQLRLRNAELEEENYKKAAAFFAQHQQ</sequence>
<dbReference type="EMBL" id="CP060696">
    <property type="protein sequence ID" value="QNO18423.1"/>
    <property type="molecule type" value="Genomic_DNA"/>
</dbReference>
<dbReference type="GO" id="GO:0006313">
    <property type="term" value="P:DNA transposition"/>
    <property type="evidence" value="ECO:0007669"/>
    <property type="project" value="InterPro"/>
</dbReference>
<dbReference type="Pfam" id="PF13340">
    <property type="entry name" value="DUF4096"/>
    <property type="match status" value="1"/>
</dbReference>
<dbReference type="AlphaFoldDB" id="A0A7G9WIB1"/>
<reference evidence="2 3" key="1">
    <citation type="submission" date="2020-08" db="EMBL/GenBank/DDBJ databases">
        <authorList>
            <person name="Ren C."/>
            <person name="Gu Y."/>
            <person name="Xu Y."/>
        </authorList>
    </citation>
    <scope>NUCLEOTIDE SEQUENCE [LARGE SCALE GENOMIC DNA]</scope>
    <source>
        <strain evidence="2 3">LBM18003</strain>
    </source>
</reference>
<dbReference type="Proteomes" id="UP000516046">
    <property type="component" value="Chromosome"/>
</dbReference>
<dbReference type="InterPro" id="IPR025161">
    <property type="entry name" value="IS402-like_dom"/>
</dbReference>
<dbReference type="PANTHER" id="PTHR30007:SF1">
    <property type="entry name" value="BLR1914 PROTEIN"/>
    <property type="match status" value="1"/>
</dbReference>